<dbReference type="Gene3D" id="1.10.1660.10">
    <property type="match status" value="1"/>
</dbReference>
<keyword evidence="1" id="KW-0238">DNA-binding</keyword>
<reference evidence="3 4" key="1">
    <citation type="submission" date="2015-03" db="EMBL/GenBank/DDBJ databases">
        <title>Genomic characterization of Dehalococcoides mccartyi strain 11a5, an unusal plasmid-containing chloroethene dechlorinator.</title>
        <authorList>
            <person name="Zhao S."/>
            <person name="Ding C."/>
            <person name="He J."/>
        </authorList>
    </citation>
    <scope>NUCLEOTIDE SEQUENCE [LARGE SCALE GENOMIC DNA]</scope>
    <source>
        <strain evidence="3 4">11a5</strain>
    </source>
</reference>
<dbReference type="Proteomes" id="UP000076394">
    <property type="component" value="Chromosome"/>
</dbReference>
<dbReference type="PANTHER" id="PTHR30204:SF58">
    <property type="entry name" value="HTH-TYPE TRANSCRIPTIONAL REGULATOR YFMP"/>
    <property type="match status" value="1"/>
</dbReference>
<dbReference type="GO" id="GO:0003677">
    <property type="term" value="F:DNA binding"/>
    <property type="evidence" value="ECO:0007669"/>
    <property type="project" value="UniProtKB-KW"/>
</dbReference>
<dbReference type="Pfam" id="PF13411">
    <property type="entry name" value="MerR_1"/>
    <property type="match status" value="1"/>
</dbReference>
<dbReference type="GO" id="GO:0003700">
    <property type="term" value="F:DNA-binding transcription factor activity"/>
    <property type="evidence" value="ECO:0007669"/>
    <property type="project" value="InterPro"/>
</dbReference>
<dbReference type="PROSITE" id="PS50937">
    <property type="entry name" value="HTH_MERR_2"/>
    <property type="match status" value="1"/>
</dbReference>
<protein>
    <submittedName>
        <fullName evidence="3">MerR family transcriptional regulator</fullName>
    </submittedName>
</protein>
<dbReference type="SMART" id="SM00422">
    <property type="entry name" value="HTH_MERR"/>
    <property type="match status" value="1"/>
</dbReference>
<dbReference type="EMBL" id="CP011127">
    <property type="protein sequence ID" value="AMU86007.1"/>
    <property type="molecule type" value="Genomic_DNA"/>
</dbReference>
<accession>A0A142V9I4</accession>
<gene>
    <name evidence="3" type="ORF">Dm11a5_0176</name>
</gene>
<organism evidence="3 4">
    <name type="scientific">Dehalococcoides mccartyi</name>
    <dbReference type="NCBI Taxonomy" id="61435"/>
    <lineage>
        <taxon>Bacteria</taxon>
        <taxon>Bacillati</taxon>
        <taxon>Chloroflexota</taxon>
        <taxon>Dehalococcoidia</taxon>
        <taxon>Dehalococcoidales</taxon>
        <taxon>Dehalococcoidaceae</taxon>
        <taxon>Dehalococcoides</taxon>
    </lineage>
</organism>
<evidence type="ECO:0000313" key="4">
    <source>
        <dbReference type="Proteomes" id="UP000076394"/>
    </source>
</evidence>
<dbReference type="InterPro" id="IPR009061">
    <property type="entry name" value="DNA-bd_dom_put_sf"/>
</dbReference>
<dbReference type="PANTHER" id="PTHR30204">
    <property type="entry name" value="REDOX-CYCLING DRUG-SENSING TRANSCRIPTIONAL ACTIVATOR SOXR"/>
    <property type="match status" value="1"/>
</dbReference>
<name>A0A142V9I4_9CHLR</name>
<evidence type="ECO:0000313" key="3">
    <source>
        <dbReference type="EMBL" id="AMU86007.1"/>
    </source>
</evidence>
<dbReference type="RefSeq" id="WP_051903711.1">
    <property type="nucleotide sequence ID" value="NZ_CP011127.1"/>
</dbReference>
<dbReference type="AlphaFoldDB" id="A0A142V9I4"/>
<evidence type="ECO:0000256" key="1">
    <source>
        <dbReference type="ARBA" id="ARBA00023125"/>
    </source>
</evidence>
<dbReference type="OrthoDB" id="9800334at2"/>
<sequence>MSSEKTGEQEKTRGPNNFTMAIAVKLTGVDPYRIRKYEEGGLLTPERTEGHQRLFSEKDIEIIKQAAKLEDEGINVEGIKAILAMRRGERK</sequence>
<feature type="domain" description="HTH merR-type" evidence="2">
    <location>
        <begin position="17"/>
        <end position="85"/>
    </location>
</feature>
<dbReference type="SUPFAM" id="SSF46955">
    <property type="entry name" value="Putative DNA-binding domain"/>
    <property type="match status" value="1"/>
</dbReference>
<proteinExistence type="predicted"/>
<dbReference type="InterPro" id="IPR000551">
    <property type="entry name" value="MerR-type_HTH_dom"/>
</dbReference>
<evidence type="ECO:0000259" key="2">
    <source>
        <dbReference type="PROSITE" id="PS50937"/>
    </source>
</evidence>
<dbReference type="PATRIC" id="fig|61435.8.peg.175"/>
<dbReference type="InterPro" id="IPR047057">
    <property type="entry name" value="MerR_fam"/>
</dbReference>